<comment type="caution">
    <text evidence="1">The sequence shown here is derived from an EMBL/GenBank/DDBJ whole genome shotgun (WGS) entry which is preliminary data.</text>
</comment>
<dbReference type="AlphaFoldDB" id="A0ABD1S7J8"/>
<proteinExistence type="predicted"/>
<keyword evidence="2" id="KW-1185">Reference proteome</keyword>
<protein>
    <submittedName>
        <fullName evidence="1">HVA22-like protein f</fullName>
    </submittedName>
</protein>
<organism evidence="1 2">
    <name type="scientific">Forsythia ovata</name>
    <dbReference type="NCBI Taxonomy" id="205694"/>
    <lineage>
        <taxon>Eukaryota</taxon>
        <taxon>Viridiplantae</taxon>
        <taxon>Streptophyta</taxon>
        <taxon>Embryophyta</taxon>
        <taxon>Tracheophyta</taxon>
        <taxon>Spermatophyta</taxon>
        <taxon>Magnoliopsida</taxon>
        <taxon>eudicotyledons</taxon>
        <taxon>Gunneridae</taxon>
        <taxon>Pentapetalae</taxon>
        <taxon>asterids</taxon>
        <taxon>lamiids</taxon>
        <taxon>Lamiales</taxon>
        <taxon>Oleaceae</taxon>
        <taxon>Forsythieae</taxon>
        <taxon>Forsythia</taxon>
    </lineage>
</organism>
<dbReference type="InterPro" id="IPR004345">
    <property type="entry name" value="TB2_DP1_HVA22"/>
</dbReference>
<dbReference type="EMBL" id="JBFOLJ010000011">
    <property type="protein sequence ID" value="KAL2496697.1"/>
    <property type="molecule type" value="Genomic_DNA"/>
</dbReference>
<name>A0ABD1S7J8_9LAMI</name>
<evidence type="ECO:0000313" key="2">
    <source>
        <dbReference type="Proteomes" id="UP001604277"/>
    </source>
</evidence>
<dbReference type="Proteomes" id="UP001604277">
    <property type="component" value="Unassembled WGS sequence"/>
</dbReference>
<reference evidence="2" key="1">
    <citation type="submission" date="2024-07" db="EMBL/GenBank/DDBJ databases">
        <title>Two chromosome-level genome assemblies of Korean endemic species Abeliophyllum distichum and Forsythia ovata (Oleaceae).</title>
        <authorList>
            <person name="Jang H."/>
        </authorList>
    </citation>
    <scope>NUCLEOTIDE SEQUENCE [LARGE SCALE GENOMIC DNA]</scope>
</reference>
<dbReference type="Pfam" id="PF03134">
    <property type="entry name" value="TB2_DP1_HVA22"/>
    <property type="match status" value="1"/>
</dbReference>
<accession>A0ABD1S7J8</accession>
<sequence>MGFLRIIFRTLLSLAGFPLWPYIKILICLWLNLPKFNGATFIYQKVVRKYVNVGTKARSNKAGGQPKVLQMMKPDTIKTVESYIQKYGPEAFDRVIKGHNKPHLRTIRAIQAEAGVGGKQNRVWEQSSCIKRSIRRTWM</sequence>
<evidence type="ECO:0000313" key="1">
    <source>
        <dbReference type="EMBL" id="KAL2496697.1"/>
    </source>
</evidence>
<gene>
    <name evidence="1" type="ORF">Fot_40454</name>
</gene>